<dbReference type="PRINTS" id="PR00721">
    <property type="entry name" value="STOMATIN"/>
</dbReference>
<keyword evidence="3 5" id="KW-0472">Membrane</keyword>
<evidence type="ECO:0000256" key="4">
    <source>
        <dbReference type="SAM" id="MobiDB-lite"/>
    </source>
</evidence>
<keyword evidence="5" id="KW-1133">Transmembrane helix</keyword>
<feature type="compositionally biased region" description="Acidic residues" evidence="4">
    <location>
        <begin position="23"/>
        <end position="43"/>
    </location>
</feature>
<sequence length="432" mass="47094">MAKGVSFSSDTRFRSKLAQNPNEESEGSESDDESEPDDSEEEAAAAAAAAAAAEKLHSKKQQKKKSKHKPDDPAKKHLRSSSQRHQQHKVQRSFSLVPERLGRGGLGGSMQTQRHMQICEAVMKVLILALIAVTFPFSFIFCLRVIAQYERAVILRFGRILSPEATGPGLIFTMPCMDSVKRVDLRTMTFDVPTQEVLTKDSVTVAVDAVVYYRIFDPVMSVVNVEDSNRSTKLLAQTTLRNVLGTVSLYELLAGRDESAMVMQETLDAATDTWGVKVERVEIKDVRLPTQLQRAMAAEAEAAREARAKVIAAEGEEKASKALKAAAIELSECNVALQLRYLQTLSSISAEKNSTIIFPLPIELLKYFQQQSADIGEPDEFVGQGDEPKPGGPDDAETGASADNQKLPPPPSYPTMSRGPDSGSKTSFGSGC</sequence>
<gene>
    <name evidence="7" type="ORF">BOX15_Mlig033788g3</name>
</gene>
<dbReference type="InterPro" id="IPR036013">
    <property type="entry name" value="Band_7/SPFH_dom_sf"/>
</dbReference>
<evidence type="ECO:0000256" key="1">
    <source>
        <dbReference type="ARBA" id="ARBA00004370"/>
    </source>
</evidence>
<dbReference type="SMART" id="SM00244">
    <property type="entry name" value="PHB"/>
    <property type="match status" value="1"/>
</dbReference>
<feature type="compositionally biased region" description="Basic residues" evidence="4">
    <location>
        <begin position="57"/>
        <end position="68"/>
    </location>
</feature>
<evidence type="ECO:0000259" key="6">
    <source>
        <dbReference type="SMART" id="SM00244"/>
    </source>
</evidence>
<evidence type="ECO:0000256" key="2">
    <source>
        <dbReference type="ARBA" id="ARBA00008164"/>
    </source>
</evidence>
<reference evidence="7 8" key="1">
    <citation type="submission" date="2017-06" db="EMBL/GenBank/DDBJ databases">
        <title>A platform for efficient transgenesis in Macrostomum lignano, a flatworm model organism for stem cell research.</title>
        <authorList>
            <person name="Berezikov E."/>
        </authorList>
    </citation>
    <scope>NUCLEOTIDE SEQUENCE [LARGE SCALE GENOMIC DNA]</scope>
    <source>
        <strain evidence="7">DV1</strain>
        <tissue evidence="7">Whole organism</tissue>
    </source>
</reference>
<dbReference type="AlphaFoldDB" id="A0A267DNS5"/>
<comment type="caution">
    <text evidence="7">The sequence shown here is derived from an EMBL/GenBank/DDBJ whole genome shotgun (WGS) entry which is preliminary data.</text>
</comment>
<dbReference type="Pfam" id="PF01145">
    <property type="entry name" value="Band_7"/>
    <property type="match status" value="1"/>
</dbReference>
<evidence type="ECO:0000313" key="8">
    <source>
        <dbReference type="Proteomes" id="UP000215902"/>
    </source>
</evidence>
<proteinExistence type="inferred from homology"/>
<feature type="transmembrane region" description="Helical" evidence="5">
    <location>
        <begin position="125"/>
        <end position="147"/>
    </location>
</feature>
<evidence type="ECO:0000256" key="5">
    <source>
        <dbReference type="SAM" id="Phobius"/>
    </source>
</evidence>
<dbReference type="InterPro" id="IPR001107">
    <property type="entry name" value="Band_7"/>
</dbReference>
<feature type="region of interest" description="Disordered" evidence="4">
    <location>
        <begin position="377"/>
        <end position="432"/>
    </location>
</feature>
<feature type="compositionally biased region" description="Low complexity" evidence="4">
    <location>
        <begin position="44"/>
        <end position="53"/>
    </location>
</feature>
<keyword evidence="8" id="KW-1185">Reference proteome</keyword>
<dbReference type="PANTHER" id="PTHR10264">
    <property type="entry name" value="BAND 7 PROTEIN-RELATED"/>
    <property type="match status" value="1"/>
</dbReference>
<feature type="region of interest" description="Disordered" evidence="4">
    <location>
        <begin position="1"/>
        <end position="93"/>
    </location>
</feature>
<dbReference type="PANTHER" id="PTHR10264:SF19">
    <property type="entry name" value="AT06885P-RELATED"/>
    <property type="match status" value="1"/>
</dbReference>
<organism evidence="7 8">
    <name type="scientific">Macrostomum lignano</name>
    <dbReference type="NCBI Taxonomy" id="282301"/>
    <lineage>
        <taxon>Eukaryota</taxon>
        <taxon>Metazoa</taxon>
        <taxon>Spiralia</taxon>
        <taxon>Lophotrochozoa</taxon>
        <taxon>Platyhelminthes</taxon>
        <taxon>Rhabditophora</taxon>
        <taxon>Macrostomorpha</taxon>
        <taxon>Macrostomida</taxon>
        <taxon>Macrostomidae</taxon>
        <taxon>Macrostomum</taxon>
    </lineage>
</organism>
<evidence type="ECO:0000256" key="3">
    <source>
        <dbReference type="ARBA" id="ARBA00023136"/>
    </source>
</evidence>
<dbReference type="Gene3D" id="3.30.479.30">
    <property type="entry name" value="Band 7 domain"/>
    <property type="match status" value="1"/>
</dbReference>
<dbReference type="Proteomes" id="UP000215902">
    <property type="component" value="Unassembled WGS sequence"/>
</dbReference>
<keyword evidence="5" id="KW-0812">Transmembrane</keyword>
<dbReference type="InterPro" id="IPR001972">
    <property type="entry name" value="Stomatin_HflK_fam"/>
</dbReference>
<protein>
    <recommendedName>
        <fullName evidence="6">Band 7 domain-containing protein</fullName>
    </recommendedName>
</protein>
<dbReference type="GO" id="GO:0005886">
    <property type="term" value="C:plasma membrane"/>
    <property type="evidence" value="ECO:0007669"/>
    <property type="project" value="InterPro"/>
</dbReference>
<dbReference type="OrthoDB" id="2105077at2759"/>
<comment type="similarity">
    <text evidence="2">Belongs to the band 7/mec-2 family.</text>
</comment>
<evidence type="ECO:0000313" key="7">
    <source>
        <dbReference type="EMBL" id="PAA50334.1"/>
    </source>
</evidence>
<dbReference type="FunFam" id="3.30.479.30:FF:000002">
    <property type="entry name" value="band 7 protein AGAP004871"/>
    <property type="match status" value="1"/>
</dbReference>
<feature type="compositionally biased region" description="Polar residues" evidence="4">
    <location>
        <begin position="1"/>
        <end position="10"/>
    </location>
</feature>
<feature type="domain" description="Band 7" evidence="6">
    <location>
        <begin position="141"/>
        <end position="300"/>
    </location>
</feature>
<comment type="subcellular location">
    <subcellularLocation>
        <location evidence="1">Membrane</location>
    </subcellularLocation>
</comment>
<accession>A0A267DNS5</accession>
<name>A0A267DNS5_9PLAT</name>
<dbReference type="SUPFAM" id="SSF117892">
    <property type="entry name" value="Band 7/SPFH domain"/>
    <property type="match status" value="1"/>
</dbReference>
<dbReference type="InterPro" id="IPR043202">
    <property type="entry name" value="Band-7_stomatin-like"/>
</dbReference>
<dbReference type="EMBL" id="NIVC01003665">
    <property type="protein sequence ID" value="PAA50334.1"/>
    <property type="molecule type" value="Genomic_DNA"/>
</dbReference>
<feature type="compositionally biased region" description="Polar residues" evidence="4">
    <location>
        <begin position="423"/>
        <end position="432"/>
    </location>
</feature>
<dbReference type="Gene3D" id="6.10.250.2090">
    <property type="match status" value="1"/>
</dbReference>
<dbReference type="STRING" id="282301.A0A267DNS5"/>